<dbReference type="InterPro" id="IPR050196">
    <property type="entry name" value="Cytochrome_P450_Monoox"/>
</dbReference>
<keyword evidence="7 9" id="KW-0503">Monooxygenase</keyword>
<keyword evidence="4 8" id="KW-0479">Metal-binding</keyword>
<evidence type="ECO:0008006" key="12">
    <source>
        <dbReference type="Google" id="ProtNLM"/>
    </source>
</evidence>
<dbReference type="GO" id="GO:0004497">
    <property type="term" value="F:monooxygenase activity"/>
    <property type="evidence" value="ECO:0007669"/>
    <property type="project" value="UniProtKB-KW"/>
</dbReference>
<protein>
    <recommendedName>
        <fullName evidence="12">Cytochrome P450</fullName>
    </recommendedName>
</protein>
<evidence type="ECO:0000256" key="2">
    <source>
        <dbReference type="ARBA" id="ARBA00010617"/>
    </source>
</evidence>
<keyword evidence="3 8" id="KW-0349">Heme</keyword>
<dbReference type="AlphaFoldDB" id="A0A9P0GFF3"/>
<dbReference type="GO" id="GO:0005506">
    <property type="term" value="F:iron ion binding"/>
    <property type="evidence" value="ECO:0007669"/>
    <property type="project" value="InterPro"/>
</dbReference>
<dbReference type="InterPro" id="IPR036396">
    <property type="entry name" value="Cyt_P450_sf"/>
</dbReference>
<organism evidence="10 11">
    <name type="scientific">Psylliodes chrysocephalus</name>
    <dbReference type="NCBI Taxonomy" id="3402493"/>
    <lineage>
        <taxon>Eukaryota</taxon>
        <taxon>Metazoa</taxon>
        <taxon>Ecdysozoa</taxon>
        <taxon>Arthropoda</taxon>
        <taxon>Hexapoda</taxon>
        <taxon>Insecta</taxon>
        <taxon>Pterygota</taxon>
        <taxon>Neoptera</taxon>
        <taxon>Endopterygota</taxon>
        <taxon>Coleoptera</taxon>
        <taxon>Polyphaga</taxon>
        <taxon>Cucujiformia</taxon>
        <taxon>Chrysomeloidea</taxon>
        <taxon>Chrysomelidae</taxon>
        <taxon>Galerucinae</taxon>
        <taxon>Alticini</taxon>
        <taxon>Psylliodes</taxon>
    </lineage>
</organism>
<name>A0A9P0GFF3_9CUCU</name>
<evidence type="ECO:0000256" key="1">
    <source>
        <dbReference type="ARBA" id="ARBA00001971"/>
    </source>
</evidence>
<dbReference type="CDD" id="cd20628">
    <property type="entry name" value="CYP4"/>
    <property type="match status" value="1"/>
</dbReference>
<sequence length="368" mass="42416">MLTPAFHFSILDNFLDVFNRVGDIFMKQLEKHEDEDSFDIYPLVSLYTLDVICEAAMGTSVNAQTDGNSKYVQSVKKMCAIITDRNFSPLDTRLYPLTLNFYRERSAVKVLHSHTDAVIDRKIEQLKNCDEKNEELNDSGTKKRMAFLDLLLKSTIDGIPLTREDIREEVDTFMFEGHDTTSSAISFAMYSLANNQRVQQKALEEQIEIFGGNNKEARSTTADLQKMKYLELVIKETLRLYPSVPFFSRKVNEDFEWENSTFPKGQNLLIIPYMAQRNAKYYPKPLEFNPERFLEIDGTNPYRYVPFSAGPRNCIGQKFAMLEMKSTLSKVLRSFELLPSNPHQELKLAPEIILVSKSGIHISLKKRK</sequence>
<evidence type="ECO:0000256" key="7">
    <source>
        <dbReference type="ARBA" id="ARBA00023033"/>
    </source>
</evidence>
<evidence type="ECO:0000256" key="6">
    <source>
        <dbReference type="ARBA" id="ARBA00023004"/>
    </source>
</evidence>
<reference evidence="10" key="1">
    <citation type="submission" date="2022-01" db="EMBL/GenBank/DDBJ databases">
        <authorList>
            <person name="King R."/>
        </authorList>
    </citation>
    <scope>NUCLEOTIDE SEQUENCE</scope>
</reference>
<accession>A0A9P0GFF3</accession>
<dbReference type="GO" id="GO:0020037">
    <property type="term" value="F:heme binding"/>
    <property type="evidence" value="ECO:0007669"/>
    <property type="project" value="InterPro"/>
</dbReference>
<evidence type="ECO:0000313" key="10">
    <source>
        <dbReference type="EMBL" id="CAH1108891.1"/>
    </source>
</evidence>
<dbReference type="InterPro" id="IPR002401">
    <property type="entry name" value="Cyt_P450_E_grp-I"/>
</dbReference>
<feature type="binding site" description="axial binding residue" evidence="8">
    <location>
        <position position="314"/>
    </location>
    <ligand>
        <name>heme</name>
        <dbReference type="ChEBI" id="CHEBI:30413"/>
    </ligand>
    <ligandPart>
        <name>Fe</name>
        <dbReference type="ChEBI" id="CHEBI:18248"/>
    </ligandPart>
</feature>
<dbReference type="PRINTS" id="PR00385">
    <property type="entry name" value="P450"/>
</dbReference>
<evidence type="ECO:0000256" key="4">
    <source>
        <dbReference type="ARBA" id="ARBA00022723"/>
    </source>
</evidence>
<dbReference type="InterPro" id="IPR017972">
    <property type="entry name" value="Cyt_P450_CS"/>
</dbReference>
<dbReference type="PRINTS" id="PR00463">
    <property type="entry name" value="EP450I"/>
</dbReference>
<dbReference type="GO" id="GO:0016705">
    <property type="term" value="F:oxidoreductase activity, acting on paired donors, with incorporation or reduction of molecular oxygen"/>
    <property type="evidence" value="ECO:0007669"/>
    <property type="project" value="InterPro"/>
</dbReference>
<dbReference type="PANTHER" id="PTHR24291:SF187">
    <property type="entry name" value="CYTOCHROME P450 4AE1-RELATED"/>
    <property type="match status" value="1"/>
</dbReference>
<dbReference type="PANTHER" id="PTHR24291">
    <property type="entry name" value="CYTOCHROME P450 FAMILY 4"/>
    <property type="match status" value="1"/>
</dbReference>
<dbReference type="SUPFAM" id="SSF48264">
    <property type="entry name" value="Cytochrome P450"/>
    <property type="match status" value="1"/>
</dbReference>
<evidence type="ECO:0000313" key="11">
    <source>
        <dbReference type="Proteomes" id="UP001153636"/>
    </source>
</evidence>
<dbReference type="PROSITE" id="PS00086">
    <property type="entry name" value="CYTOCHROME_P450"/>
    <property type="match status" value="1"/>
</dbReference>
<proteinExistence type="inferred from homology"/>
<comment type="similarity">
    <text evidence="2 9">Belongs to the cytochrome P450 family.</text>
</comment>
<keyword evidence="5 9" id="KW-0560">Oxidoreductase</keyword>
<dbReference type="InterPro" id="IPR001128">
    <property type="entry name" value="Cyt_P450"/>
</dbReference>
<evidence type="ECO:0000256" key="5">
    <source>
        <dbReference type="ARBA" id="ARBA00023002"/>
    </source>
</evidence>
<dbReference type="Gene3D" id="1.10.630.10">
    <property type="entry name" value="Cytochrome P450"/>
    <property type="match status" value="1"/>
</dbReference>
<dbReference type="Pfam" id="PF00067">
    <property type="entry name" value="p450"/>
    <property type="match status" value="1"/>
</dbReference>
<comment type="cofactor">
    <cofactor evidence="1 8">
        <name>heme</name>
        <dbReference type="ChEBI" id="CHEBI:30413"/>
    </cofactor>
</comment>
<gene>
    <name evidence="10" type="ORF">PSYICH_LOCUS9695</name>
</gene>
<keyword evidence="11" id="KW-1185">Reference proteome</keyword>
<evidence type="ECO:0000256" key="8">
    <source>
        <dbReference type="PIRSR" id="PIRSR602401-1"/>
    </source>
</evidence>
<dbReference type="OrthoDB" id="1470350at2759"/>
<dbReference type="Proteomes" id="UP001153636">
    <property type="component" value="Chromosome 3"/>
</dbReference>
<evidence type="ECO:0000256" key="9">
    <source>
        <dbReference type="RuleBase" id="RU000461"/>
    </source>
</evidence>
<dbReference type="EMBL" id="OV651815">
    <property type="protein sequence ID" value="CAH1108891.1"/>
    <property type="molecule type" value="Genomic_DNA"/>
</dbReference>
<keyword evidence="6 8" id="KW-0408">Iron</keyword>
<evidence type="ECO:0000256" key="3">
    <source>
        <dbReference type="ARBA" id="ARBA00022617"/>
    </source>
</evidence>